<organism evidence="4 6">
    <name type="scientific">Streptococcus chenjunshii</name>
    <dbReference type="NCBI Taxonomy" id="2173853"/>
    <lineage>
        <taxon>Bacteria</taxon>
        <taxon>Bacillati</taxon>
        <taxon>Bacillota</taxon>
        <taxon>Bacilli</taxon>
        <taxon>Lactobacillales</taxon>
        <taxon>Streptococcaceae</taxon>
        <taxon>Streptococcus</taxon>
    </lineage>
</organism>
<accession>A0A372KMG1</accession>
<evidence type="ECO:0000313" key="4">
    <source>
        <dbReference type="EMBL" id="RFU53467.1"/>
    </source>
</evidence>
<dbReference type="EMBL" id="QVQZ01000007">
    <property type="protein sequence ID" value="RFU53467.1"/>
    <property type="molecule type" value="Genomic_DNA"/>
</dbReference>
<name>A0A372KMG1_9STRE</name>
<dbReference type="Proteomes" id="UP000264056">
    <property type="component" value="Unassembled WGS sequence"/>
</dbReference>
<dbReference type="KEGG" id="schj:DDV21_003240"/>
<evidence type="ECO:0000313" key="5">
    <source>
        <dbReference type="Proteomes" id="UP000246115"/>
    </source>
</evidence>
<keyword evidence="7" id="KW-1185">Reference proteome</keyword>
<dbReference type="Proteomes" id="UP000262901">
    <property type="component" value="Unassembled WGS sequence"/>
</dbReference>
<reference evidence="5" key="3">
    <citation type="submission" date="2018-08" db="EMBL/GenBank/DDBJ databases">
        <title>Streptococcus chenjunshii sp. nov., isolated from stools sample of the Tibetan antelope in the Qinghai-Tibet plateau, China.</title>
        <authorList>
            <person name="Tian Z."/>
        </authorList>
    </citation>
    <scope>NUCLEOTIDE SEQUENCE [LARGE SCALE GENOMIC DNA]</scope>
    <source>
        <strain evidence="5">Z15</strain>
    </source>
</reference>
<sequence length="109" mass="11705">MFNSTKIQRPYKNPYENDGKPEISDFVGAPLPGRLEGCGRLLRRQSLQTATADGKPEISDFVGAPLPRRLGLGLFSSACITLAGILTEAATLVRQPAASYDCVSFSLGF</sequence>
<dbReference type="EMBL" id="CP031733">
    <property type="protein sequence ID" value="AXQ78160.1"/>
    <property type="molecule type" value="Genomic_DNA"/>
</dbReference>
<proteinExistence type="predicted"/>
<evidence type="ECO:0000313" key="7">
    <source>
        <dbReference type="Proteomes" id="UP000264056"/>
    </source>
</evidence>
<evidence type="ECO:0000313" key="6">
    <source>
        <dbReference type="Proteomes" id="UP000262901"/>
    </source>
</evidence>
<protein>
    <submittedName>
        <fullName evidence="4">Uncharacterized protein</fullName>
    </submittedName>
</protein>
<feature type="region of interest" description="Disordered" evidence="1">
    <location>
        <begin position="1"/>
        <end position="23"/>
    </location>
</feature>
<dbReference type="EMBL" id="QVQY01000019">
    <property type="protein sequence ID" value="RFU50695.1"/>
    <property type="molecule type" value="Genomic_DNA"/>
</dbReference>
<reference evidence="3 7" key="1">
    <citation type="submission" date="2018-08" db="EMBL/GenBank/DDBJ databases">
        <title>Draft genome of Streptococcus sp .nov. Z2.</title>
        <authorList>
            <person name="Tian Z."/>
        </authorList>
    </citation>
    <scope>NUCLEOTIDE SEQUENCE [LARGE SCALE GENOMIC DNA]</scope>
    <source>
        <strain evidence="3 7">Z2</strain>
    </source>
</reference>
<reference evidence="4 6" key="2">
    <citation type="submission" date="2018-08" db="EMBL/GenBank/DDBJ databases">
        <title>Draft genome of Streptococcus sp. nov. Z1.</title>
        <authorList>
            <person name="Tian Z."/>
        </authorList>
    </citation>
    <scope>NUCLEOTIDE SEQUENCE [LARGE SCALE GENOMIC DNA]</scope>
    <source>
        <strain evidence="4">Z1</strain>
        <strain evidence="6">Z1(2018)</strain>
    </source>
</reference>
<reference evidence="2" key="4">
    <citation type="journal article" date="2019" name="Int. J. Syst. Evol. Microbiol.">
        <title>Streptococcus chenjunshii sp. nov. isolated from feces of Tibetan antelopes.</title>
        <authorList>
            <person name="Tian Z."/>
            <person name="Lu S."/>
            <person name="Jin D."/>
            <person name="Yang J."/>
            <person name="Pu J."/>
            <person name="Lai X.H."/>
            <person name="Bai X.N."/>
            <person name="Wu X.M."/>
            <person name="Li J."/>
            <person name="Wang S."/>
            <person name="Xu J."/>
        </authorList>
    </citation>
    <scope>NUCLEOTIDE SEQUENCE</scope>
    <source>
        <strain evidence="2">Z15</strain>
    </source>
</reference>
<evidence type="ECO:0000256" key="1">
    <source>
        <dbReference type="SAM" id="MobiDB-lite"/>
    </source>
</evidence>
<evidence type="ECO:0000313" key="3">
    <source>
        <dbReference type="EMBL" id="RFU50695.1"/>
    </source>
</evidence>
<accession>A0A346NAW5</accession>
<dbReference type="AlphaFoldDB" id="A0A372KMG1"/>
<dbReference type="Proteomes" id="UP000246115">
    <property type="component" value="Chromosome"/>
</dbReference>
<evidence type="ECO:0000313" key="2">
    <source>
        <dbReference type="EMBL" id="AXQ78160.1"/>
    </source>
</evidence>
<gene>
    <name evidence="2" type="ORF">DDV21_003240</name>
    <name evidence="3" type="ORF">DDV22_07350</name>
    <name evidence="4" type="ORF">DDV23_04530</name>
</gene>